<dbReference type="HOGENOM" id="CLU_066245_1_1_0"/>
<evidence type="ECO:0000256" key="3">
    <source>
        <dbReference type="ARBA" id="ARBA00022840"/>
    </source>
</evidence>
<dbReference type="PANTHER" id="PTHR23407:SF1">
    <property type="entry name" value="5-FORMYLTETRAHYDROFOLATE CYCLO-LIGASE"/>
    <property type="match status" value="1"/>
</dbReference>
<dbReference type="eggNOG" id="COG0212">
    <property type="taxonomic scope" value="Bacteria"/>
</dbReference>
<dbReference type="InterPro" id="IPR024185">
    <property type="entry name" value="FTHF_cligase-like_sf"/>
</dbReference>
<dbReference type="InterPro" id="IPR002698">
    <property type="entry name" value="FTHF_cligase"/>
</dbReference>
<dbReference type="Proteomes" id="UP000000592">
    <property type="component" value="Chromosome"/>
</dbReference>
<dbReference type="GO" id="GO:0035999">
    <property type="term" value="P:tetrahydrofolate interconversion"/>
    <property type="evidence" value="ECO:0007669"/>
    <property type="project" value="TreeGrafter"/>
</dbReference>
<evidence type="ECO:0000256" key="5">
    <source>
        <dbReference type="RuleBase" id="RU361279"/>
    </source>
</evidence>
<dbReference type="KEGG" id="tth:TT_C1247"/>
<organism evidence="6 7">
    <name type="scientific">Thermus thermophilus (strain ATCC BAA-163 / DSM 7039 / HB27)</name>
    <dbReference type="NCBI Taxonomy" id="262724"/>
    <lineage>
        <taxon>Bacteria</taxon>
        <taxon>Thermotogati</taxon>
        <taxon>Deinococcota</taxon>
        <taxon>Deinococci</taxon>
        <taxon>Thermales</taxon>
        <taxon>Thermaceae</taxon>
        <taxon>Thermus</taxon>
    </lineage>
</organism>
<dbReference type="AlphaFoldDB" id="Q72I85"/>
<dbReference type="SUPFAM" id="SSF100950">
    <property type="entry name" value="NagB/RpiA/CoA transferase-like"/>
    <property type="match status" value="1"/>
</dbReference>
<comment type="cofactor">
    <cofactor evidence="5">
        <name>Mg(2+)</name>
        <dbReference type="ChEBI" id="CHEBI:18420"/>
    </cofactor>
</comment>
<comment type="catalytic activity">
    <reaction evidence="5">
        <text>(6S)-5-formyl-5,6,7,8-tetrahydrofolate + ATP = (6R)-5,10-methenyltetrahydrofolate + ADP + phosphate</text>
        <dbReference type="Rhea" id="RHEA:10488"/>
        <dbReference type="ChEBI" id="CHEBI:30616"/>
        <dbReference type="ChEBI" id="CHEBI:43474"/>
        <dbReference type="ChEBI" id="CHEBI:57455"/>
        <dbReference type="ChEBI" id="CHEBI:57457"/>
        <dbReference type="ChEBI" id="CHEBI:456216"/>
        <dbReference type="EC" id="6.3.3.2"/>
    </reaction>
</comment>
<sequence>MSVKRRAWYPPPVTKAELRQRARAAWRRLDLKALSRSVGAALLPWLRERGFRHILLYHPLPHELNLLPLMEAYPARYYLPKVAGKELTVHPFGPLAPGPFGLLEPTTPPEDPLVLDLVVVPGLAFDREGYRLGHGQGFYDRFLKEVRAATVGVVPQALLFPALPRDPWDVPVDHLATEAGVEAVKRPAPGPGGLLD</sequence>
<keyword evidence="2 4" id="KW-0547">Nucleotide-binding</keyword>
<dbReference type="PANTHER" id="PTHR23407">
    <property type="entry name" value="ATPASE INHIBITOR/5-FORMYLTETRAHYDROFOLATE CYCLO-LIGASE"/>
    <property type="match status" value="1"/>
</dbReference>
<evidence type="ECO:0000313" key="6">
    <source>
        <dbReference type="EMBL" id="AAS81589.1"/>
    </source>
</evidence>
<name>Q72I85_THET2</name>
<feature type="binding site" evidence="4">
    <location>
        <begin position="131"/>
        <end position="139"/>
    </location>
    <ligand>
        <name>ATP</name>
        <dbReference type="ChEBI" id="CHEBI:30616"/>
    </ligand>
</feature>
<gene>
    <name evidence="6" type="ordered locus">TT_C1247</name>
</gene>
<comment type="similarity">
    <text evidence="1 5">Belongs to the 5-formyltetrahydrofolate cyclo-ligase family.</text>
</comment>
<dbReference type="GO" id="GO:0005524">
    <property type="term" value="F:ATP binding"/>
    <property type="evidence" value="ECO:0007669"/>
    <property type="project" value="UniProtKB-KW"/>
</dbReference>
<evidence type="ECO:0000256" key="2">
    <source>
        <dbReference type="ARBA" id="ARBA00022741"/>
    </source>
</evidence>
<proteinExistence type="inferred from homology"/>
<keyword evidence="3 4" id="KW-0067">ATP-binding</keyword>
<dbReference type="EMBL" id="AE017221">
    <property type="protein sequence ID" value="AAS81589.1"/>
    <property type="molecule type" value="Genomic_DNA"/>
</dbReference>
<protein>
    <recommendedName>
        <fullName evidence="5">5-formyltetrahydrofolate cyclo-ligase</fullName>
        <ecNumber evidence="5">6.3.3.2</ecNumber>
    </recommendedName>
</protein>
<evidence type="ECO:0000256" key="4">
    <source>
        <dbReference type="PIRSR" id="PIRSR006806-1"/>
    </source>
</evidence>
<feature type="binding site" evidence="4">
    <location>
        <begin position="15"/>
        <end position="19"/>
    </location>
    <ligand>
        <name>ATP</name>
        <dbReference type="ChEBI" id="CHEBI:30616"/>
    </ligand>
</feature>
<dbReference type="NCBIfam" id="TIGR02727">
    <property type="entry name" value="MTHFS_bact"/>
    <property type="match status" value="1"/>
</dbReference>
<dbReference type="GO" id="GO:0046872">
    <property type="term" value="F:metal ion binding"/>
    <property type="evidence" value="ECO:0007669"/>
    <property type="project" value="UniProtKB-KW"/>
</dbReference>
<dbReference type="Pfam" id="PF01812">
    <property type="entry name" value="5-FTHF_cyc-lig"/>
    <property type="match status" value="1"/>
</dbReference>
<dbReference type="GO" id="GO:0030272">
    <property type="term" value="F:5-formyltetrahydrofolate cyclo-ligase activity"/>
    <property type="evidence" value="ECO:0007669"/>
    <property type="project" value="UniProtKB-EC"/>
</dbReference>
<dbReference type="PIRSF" id="PIRSF006806">
    <property type="entry name" value="FTHF_cligase"/>
    <property type="match status" value="1"/>
</dbReference>
<evidence type="ECO:0000313" key="7">
    <source>
        <dbReference type="Proteomes" id="UP000000592"/>
    </source>
</evidence>
<dbReference type="EC" id="6.3.3.2" evidence="5"/>
<keyword evidence="5" id="KW-0479">Metal-binding</keyword>
<keyword evidence="5" id="KW-0460">Magnesium</keyword>
<accession>Q72I85</accession>
<dbReference type="InterPro" id="IPR037171">
    <property type="entry name" value="NagB/RpiA_transferase-like"/>
</dbReference>
<dbReference type="GO" id="GO:0009396">
    <property type="term" value="P:folic acid-containing compound biosynthetic process"/>
    <property type="evidence" value="ECO:0007669"/>
    <property type="project" value="TreeGrafter"/>
</dbReference>
<reference evidence="6 7" key="1">
    <citation type="journal article" date="2004" name="Nat. Biotechnol.">
        <title>The genome sequence of the extreme thermophile Thermus thermophilus.</title>
        <authorList>
            <person name="Henne A."/>
            <person name="Brueggemann H."/>
            <person name="Raasch C."/>
            <person name="Wiezer A."/>
            <person name="Hartsch T."/>
            <person name="Liesegang H."/>
            <person name="Johann A."/>
            <person name="Lienard T."/>
            <person name="Gohl O."/>
            <person name="Martinez-Arias R."/>
            <person name="Jacobi C."/>
            <person name="Starkuviene V."/>
            <person name="Schlenczeck S."/>
            <person name="Dencker S."/>
            <person name="Huber R."/>
            <person name="Klenk H.-P."/>
            <person name="Overbeek R."/>
            <person name="Kramer W."/>
            <person name="Merkl R."/>
            <person name="Gottschalk G."/>
            <person name="Fritz H.-J."/>
        </authorList>
    </citation>
    <scope>NUCLEOTIDE SEQUENCE [LARGE SCALE GENOMIC DNA]</scope>
    <source>
        <strain evidence="7">ATCC BAA-163 / DSM 7039 / HB27</strain>
    </source>
</reference>
<feature type="binding site" evidence="4">
    <location>
        <position position="63"/>
    </location>
    <ligand>
        <name>substrate</name>
    </ligand>
</feature>
<dbReference type="Gene3D" id="3.40.50.10420">
    <property type="entry name" value="NagB/RpiA/CoA transferase-like"/>
    <property type="match status" value="1"/>
</dbReference>
<evidence type="ECO:0000256" key="1">
    <source>
        <dbReference type="ARBA" id="ARBA00010638"/>
    </source>
</evidence>